<gene>
    <name evidence="3" type="ORF">FOXB_14646</name>
</gene>
<dbReference type="EMBL" id="AFQF01003630">
    <property type="protein sequence ID" value="EGU74842.1"/>
    <property type="molecule type" value="Genomic_DNA"/>
</dbReference>
<reference evidence="3" key="1">
    <citation type="journal article" date="2012" name="Mol. Plant Microbe Interact.">
        <title>A highly conserved effector in Fusarium oxysporum is required for full virulence on Arabidopsis.</title>
        <authorList>
            <person name="Thatcher L.F."/>
            <person name="Gardiner D.M."/>
            <person name="Kazan K."/>
            <person name="Manners J."/>
        </authorList>
    </citation>
    <scope>NUCLEOTIDE SEQUENCE [LARGE SCALE GENOMIC DNA]</scope>
    <source>
        <strain evidence="3">Fo5176</strain>
    </source>
</reference>
<evidence type="ECO:0000313" key="3">
    <source>
        <dbReference type="EMBL" id="EGU74842.1"/>
    </source>
</evidence>
<feature type="compositionally biased region" description="Low complexity" evidence="1">
    <location>
        <begin position="554"/>
        <end position="571"/>
    </location>
</feature>
<feature type="compositionally biased region" description="Polar residues" evidence="1">
    <location>
        <begin position="285"/>
        <end position="294"/>
    </location>
</feature>
<name>F9G7L4_FUSOF</name>
<dbReference type="STRING" id="660025.F9G7L4"/>
<dbReference type="AlphaFoldDB" id="F9G7L4"/>
<feature type="compositionally biased region" description="Basic and acidic residues" evidence="1">
    <location>
        <begin position="506"/>
        <end position="517"/>
    </location>
</feature>
<dbReference type="PANTHER" id="PTHR42081:SF2">
    <property type="entry name" value="NIPPED-B-LIKE PROTEIN B"/>
    <property type="match status" value="1"/>
</dbReference>
<dbReference type="PANTHER" id="PTHR42081">
    <property type="entry name" value="ZINC FINGER PROTEIN DHHC DOMAIN CONTAINING PROTEIN"/>
    <property type="match status" value="1"/>
</dbReference>
<evidence type="ECO:0000256" key="1">
    <source>
        <dbReference type="SAM" id="MobiDB-lite"/>
    </source>
</evidence>
<feature type="compositionally biased region" description="Basic and acidic residues" evidence="1">
    <location>
        <begin position="575"/>
        <end position="610"/>
    </location>
</feature>
<dbReference type="InterPro" id="IPR058348">
    <property type="entry name" value="DUF8035"/>
</dbReference>
<proteinExistence type="predicted"/>
<feature type="compositionally biased region" description="Basic and acidic residues" evidence="1">
    <location>
        <begin position="628"/>
        <end position="691"/>
    </location>
</feature>
<protein>
    <recommendedName>
        <fullName evidence="2">DUF8035 domain-containing protein</fullName>
    </recommendedName>
</protein>
<comment type="caution">
    <text evidence="3">The sequence shown here is derived from an EMBL/GenBank/DDBJ whole genome shotgun (WGS) entry which is preliminary data.</text>
</comment>
<evidence type="ECO:0000259" key="2">
    <source>
        <dbReference type="Pfam" id="PF26118"/>
    </source>
</evidence>
<dbReference type="OrthoDB" id="5226662at2759"/>
<feature type="compositionally biased region" description="Basic residues" evidence="1">
    <location>
        <begin position="611"/>
        <end position="627"/>
    </location>
</feature>
<dbReference type="Pfam" id="PF26118">
    <property type="entry name" value="DUF8035"/>
    <property type="match status" value="1"/>
</dbReference>
<feature type="region of interest" description="Disordered" evidence="1">
    <location>
        <begin position="362"/>
        <end position="437"/>
    </location>
</feature>
<feature type="compositionally biased region" description="Acidic residues" evidence="1">
    <location>
        <begin position="518"/>
        <end position="540"/>
    </location>
</feature>
<feature type="region of interest" description="Disordered" evidence="1">
    <location>
        <begin position="282"/>
        <end position="334"/>
    </location>
</feature>
<feature type="compositionally biased region" description="Polar residues" evidence="1">
    <location>
        <begin position="312"/>
        <end position="326"/>
    </location>
</feature>
<feature type="compositionally biased region" description="Low complexity" evidence="1">
    <location>
        <begin position="411"/>
        <end position="427"/>
    </location>
</feature>
<accession>F9G7L4</accession>
<organism evidence="3">
    <name type="scientific">Fusarium oxysporum (strain Fo5176)</name>
    <name type="common">Fusarium vascular wilt</name>
    <dbReference type="NCBI Taxonomy" id="660025"/>
    <lineage>
        <taxon>Eukaryota</taxon>
        <taxon>Fungi</taxon>
        <taxon>Dikarya</taxon>
        <taxon>Ascomycota</taxon>
        <taxon>Pezizomycotina</taxon>
        <taxon>Sordariomycetes</taxon>
        <taxon>Hypocreomycetidae</taxon>
        <taxon>Hypocreales</taxon>
        <taxon>Nectriaceae</taxon>
        <taxon>Fusarium</taxon>
        <taxon>Fusarium oxysporum species complex</taxon>
    </lineage>
</organism>
<dbReference type="PaxDb" id="5507-FOXG_10309P0"/>
<feature type="region of interest" description="Disordered" evidence="1">
    <location>
        <begin position="482"/>
        <end position="692"/>
    </location>
</feature>
<feature type="domain" description="DUF8035" evidence="2">
    <location>
        <begin position="439"/>
        <end position="493"/>
    </location>
</feature>
<feature type="compositionally biased region" description="Basic residues" evidence="1">
    <location>
        <begin position="493"/>
        <end position="505"/>
    </location>
</feature>
<sequence length="715" mass="81665">MLSDTEKHTIIHQKLGAYNHEDGSLPILSLRYDYLLLTSSSELKQQAMSGGSTVQRIDALDAFARTLYLRAKQSGLPFTDVATAVRNLHIALRHLRIEAADQDSVLSNVQASSSSVYGRQLEPLVDDCEFTLGQLERHLDKYGDGRAVMPEDERQRDQELSVIKHKLVGDKTSVEMFLDAVQLHAENRPTRVVEGQEGLERIKDVVDEIATKLFRNRNEGSFTEDEDGLWREFKIELEDQGFSPQVLRKHKDVLRAYVRELESVQNQYGGNYPTVRGLLEHEARSQPTSPQELDSSPYRKYPPVIITGGRGRSNSDTAREPISSSPRDADNESDYSMAMVSTQDLLAMDNLNMRMANLNVQGNDQYSLSPGHRQMPPNSLPDVPELSSSPITRHIESSPRSMPPMPHYTNSGPPSYGSSPRSSAPRLAPDRWGNEIPPDAQWTRIRRELVSPEVLERAGVRYEARPDYVAILGRLTREQVSEFARESAACRAARSRRGPPPRKHDHHSERRDSKSSREEEEDDDSGVFDETDISDDEEDKSSEKGTKSYPYIVNPPTKNPTSPSSTTMPKPILKNKNENHVRFDPEPYEVDARSPRSYRDDRHRERDHDHHRERRRQSPTRSSRRSRRYSDSADRHSRSDRHGDYYYDSGKRYHRERDRDRDRDRERDRDRDRDRRSTRREDRPQGRKKWGEALGAVGIGGAAVSLLSVLAEAAS</sequence>